<reference evidence="1 3" key="2">
    <citation type="submission" date="2018-12" db="EMBL/GenBank/DDBJ databases">
        <title>Streptomyces griseoviridis F1-27 complete genome.</title>
        <authorList>
            <person name="Mariita R.M."/>
            <person name="Sello J.K."/>
        </authorList>
    </citation>
    <scope>NUCLEOTIDE SEQUENCE [LARGE SCALE GENOMIC DNA]</scope>
    <source>
        <strain evidence="1 3">F1-27</strain>
    </source>
</reference>
<reference evidence="2 4" key="1">
    <citation type="submission" date="2018-04" db="EMBL/GenBank/DDBJ databases">
        <title>Complete genome sequences of Streptomyces griseoviridis K61 and characterization of antagonistic properties of biological control agents.</title>
        <authorList>
            <person name="Mariita R.M."/>
            <person name="Sello J.K."/>
        </authorList>
    </citation>
    <scope>NUCLEOTIDE SEQUENCE [LARGE SCALE GENOMIC DNA]</scope>
    <source>
        <strain evidence="2 4">K61</strain>
    </source>
</reference>
<dbReference type="Proteomes" id="UP000501753">
    <property type="component" value="Chromosome"/>
</dbReference>
<protein>
    <submittedName>
        <fullName evidence="1">Uncharacterized protein</fullName>
    </submittedName>
</protein>
<evidence type="ECO:0000313" key="1">
    <source>
        <dbReference type="EMBL" id="AZS87616.1"/>
    </source>
</evidence>
<dbReference type="KEGG" id="sgd:ELQ87_27875"/>
<dbReference type="RefSeq" id="WP_127180408.1">
    <property type="nucleotide sequence ID" value="NZ_CP029078.1"/>
</dbReference>
<name>A0A3Q9KYK7_STRGD</name>
<keyword evidence="4" id="KW-1185">Reference proteome</keyword>
<sequence length="73" mass="7647">MTFTEAEATGIESDPTVVVRSDVCGRLSYTRVRLAFGIGRAGPMVRDRVAKTCHGKLLASSGGHDSAPTSGTH</sequence>
<gene>
    <name evidence="2" type="ORF">DDJ31_11390</name>
    <name evidence="1" type="ORF">ELQ87_27875</name>
</gene>
<proteinExistence type="predicted"/>
<evidence type="ECO:0000313" key="4">
    <source>
        <dbReference type="Proteomes" id="UP000501753"/>
    </source>
</evidence>
<dbReference type="AlphaFoldDB" id="A0A3Q9KYK7"/>
<accession>A0A3Q9KYK7</accession>
<dbReference type="EMBL" id="CP029078">
    <property type="protein sequence ID" value="QCN85535.1"/>
    <property type="molecule type" value="Genomic_DNA"/>
</dbReference>
<evidence type="ECO:0000313" key="2">
    <source>
        <dbReference type="EMBL" id="QCN85535.1"/>
    </source>
</evidence>
<dbReference type="EMBL" id="CP034687">
    <property type="protein sequence ID" value="AZS87616.1"/>
    <property type="molecule type" value="Genomic_DNA"/>
</dbReference>
<evidence type="ECO:0000313" key="3">
    <source>
        <dbReference type="Proteomes" id="UP000271291"/>
    </source>
</evidence>
<dbReference type="Proteomes" id="UP000271291">
    <property type="component" value="Chromosome"/>
</dbReference>
<organism evidence="1 3">
    <name type="scientific">Streptomyces griseoviridis</name>
    <dbReference type="NCBI Taxonomy" id="45398"/>
    <lineage>
        <taxon>Bacteria</taxon>
        <taxon>Bacillati</taxon>
        <taxon>Actinomycetota</taxon>
        <taxon>Actinomycetes</taxon>
        <taxon>Kitasatosporales</taxon>
        <taxon>Streptomycetaceae</taxon>
        <taxon>Streptomyces</taxon>
    </lineage>
</organism>